<organism evidence="2 3">
    <name type="scientific">Pandoraea pnomenusa</name>
    <dbReference type="NCBI Taxonomy" id="93220"/>
    <lineage>
        <taxon>Bacteria</taxon>
        <taxon>Pseudomonadati</taxon>
        <taxon>Pseudomonadota</taxon>
        <taxon>Betaproteobacteria</taxon>
        <taxon>Burkholderiales</taxon>
        <taxon>Burkholderiaceae</taxon>
        <taxon>Pandoraea</taxon>
    </lineage>
</organism>
<accession>A0ABY6WV29</accession>
<dbReference type="Proteomes" id="UP000361468">
    <property type="component" value="Unassembled WGS sequence"/>
</dbReference>
<comment type="caution">
    <text evidence="2">The sequence shown here is derived from an EMBL/GenBank/DDBJ whole genome shotgun (WGS) entry which is preliminary data.</text>
</comment>
<evidence type="ECO:0000313" key="3">
    <source>
        <dbReference type="Proteomes" id="UP000361468"/>
    </source>
</evidence>
<proteinExistence type="predicted"/>
<evidence type="ECO:0000313" key="2">
    <source>
        <dbReference type="EMBL" id="VVE74264.1"/>
    </source>
</evidence>
<feature type="region of interest" description="Disordered" evidence="1">
    <location>
        <begin position="137"/>
        <end position="163"/>
    </location>
</feature>
<dbReference type="EMBL" id="CABPSO010000041">
    <property type="protein sequence ID" value="VVE74264.1"/>
    <property type="molecule type" value="Genomic_DNA"/>
</dbReference>
<evidence type="ECO:0000256" key="1">
    <source>
        <dbReference type="SAM" id="MobiDB-lite"/>
    </source>
</evidence>
<feature type="compositionally biased region" description="Pro residues" evidence="1">
    <location>
        <begin position="154"/>
        <end position="163"/>
    </location>
</feature>
<reference evidence="2 3" key="1">
    <citation type="submission" date="2019-08" db="EMBL/GenBank/DDBJ databases">
        <authorList>
            <person name="Peeters C."/>
        </authorList>
    </citation>
    <scope>NUCLEOTIDE SEQUENCE [LARGE SCALE GENOMIC DNA]</scope>
    <source>
        <strain evidence="2 3">LMG 31119</strain>
    </source>
</reference>
<keyword evidence="3" id="KW-1185">Reference proteome</keyword>
<sequence length="163" mass="16839">MPPAAVEPRLPSSEPNGLAVPVEVDPFRNEPTPPTVLPVAMTVLPSAVTTPFDEVPFIVVPTVPTVLPTVVSRFCTGPPRPVVVPTVRVVSDTTLVTGLIAFESVEVTCVTGPPVKACFRIAPPAMPPWPTVDTTLPTADVSPSTGVPASGPLLPMPATPLPS</sequence>
<name>A0ABY6WV29_9BURK</name>
<protein>
    <submittedName>
        <fullName evidence="2">Filamentous hemagglutinin</fullName>
    </submittedName>
</protein>
<gene>
    <name evidence="2" type="primary">fhaB_3</name>
    <name evidence="2" type="ORF">PPN31119_04761</name>
</gene>
<feature type="compositionally biased region" description="Polar residues" evidence="1">
    <location>
        <begin position="137"/>
        <end position="147"/>
    </location>
</feature>